<evidence type="ECO:0000313" key="3">
    <source>
        <dbReference type="Proteomes" id="UP001163203"/>
    </source>
</evidence>
<proteinExistence type="predicted"/>
<gene>
    <name evidence="2" type="ORF">ORV05_13715</name>
</gene>
<reference evidence="2" key="1">
    <citation type="submission" date="2022-11" db="EMBL/GenBank/DDBJ databases">
        <authorList>
            <person name="Mo P."/>
        </authorList>
    </citation>
    <scope>NUCLEOTIDE SEQUENCE</scope>
    <source>
        <strain evidence="2">HUAS 11-8</strain>
    </source>
</reference>
<evidence type="ECO:0000256" key="1">
    <source>
        <dbReference type="SAM" id="MobiDB-lite"/>
    </source>
</evidence>
<organism evidence="2 3">
    <name type="scientific">Amycolatopsis cynarae</name>
    <dbReference type="NCBI Taxonomy" id="2995223"/>
    <lineage>
        <taxon>Bacteria</taxon>
        <taxon>Bacillati</taxon>
        <taxon>Actinomycetota</taxon>
        <taxon>Actinomycetes</taxon>
        <taxon>Pseudonocardiales</taxon>
        <taxon>Pseudonocardiaceae</taxon>
        <taxon>Amycolatopsis</taxon>
    </lineage>
</organism>
<evidence type="ECO:0000313" key="2">
    <source>
        <dbReference type="EMBL" id="WAL68775.1"/>
    </source>
</evidence>
<feature type="region of interest" description="Disordered" evidence="1">
    <location>
        <begin position="58"/>
        <end position="83"/>
    </location>
</feature>
<sequence length="83" mass="9429">MRFVPVRLEIQRLLDDWVFSRGNGESATLRAMFAADGRKTTNYAGFTADEFLNFIKELPPSGPPLEPLHRPQPDSAQRSPRSR</sequence>
<dbReference type="EMBL" id="CP113836">
    <property type="protein sequence ID" value="WAL68775.1"/>
    <property type="molecule type" value="Genomic_DNA"/>
</dbReference>
<protein>
    <submittedName>
        <fullName evidence="2">Uncharacterized protein</fullName>
    </submittedName>
</protein>
<name>A0ABY7B8T4_9PSEU</name>
<dbReference type="Proteomes" id="UP001163203">
    <property type="component" value="Chromosome"/>
</dbReference>
<keyword evidence="3" id="KW-1185">Reference proteome</keyword>
<feature type="compositionally biased region" description="Polar residues" evidence="1">
    <location>
        <begin position="74"/>
        <end position="83"/>
    </location>
</feature>
<accession>A0ABY7B8T4</accession>